<reference evidence="2" key="1">
    <citation type="journal article" date="2021" name="Syst. Appl. Microbiol.">
        <title>Roseomonas hellenica sp. nov., isolated from roots of wild-growing Alkanna tinctoria.</title>
        <authorList>
            <person name="Rat A."/>
            <person name="Naranjo H.D."/>
            <person name="Lebbe L."/>
            <person name="Cnockaert M."/>
            <person name="Krigas N."/>
            <person name="Grigoriadou K."/>
            <person name="Maloupa E."/>
            <person name="Willems A."/>
        </authorList>
    </citation>
    <scope>NUCLEOTIDE SEQUENCE [LARGE SCALE GENOMIC DNA]</scope>
    <source>
        <strain evidence="2">LMG 31523</strain>
    </source>
</reference>
<keyword evidence="2" id="KW-1185">Reference proteome</keyword>
<dbReference type="Gene3D" id="3.90.1140.10">
    <property type="entry name" value="Cyclic phosphodiesterase"/>
    <property type="match status" value="1"/>
</dbReference>
<organism evidence="1 2">
    <name type="scientific">Plastoroseomonas hellenica</name>
    <dbReference type="NCBI Taxonomy" id="2687306"/>
    <lineage>
        <taxon>Bacteria</taxon>
        <taxon>Pseudomonadati</taxon>
        <taxon>Pseudomonadota</taxon>
        <taxon>Alphaproteobacteria</taxon>
        <taxon>Acetobacterales</taxon>
        <taxon>Acetobacteraceae</taxon>
        <taxon>Plastoroseomonas</taxon>
    </lineage>
</organism>
<name>A0ABS5EY28_9PROT</name>
<comment type="caution">
    <text evidence="1">The sequence shown here is derived from an EMBL/GenBank/DDBJ whole genome shotgun (WGS) entry which is preliminary data.</text>
</comment>
<dbReference type="RefSeq" id="WP_211852502.1">
    <property type="nucleotide sequence ID" value="NZ_JAAGBB010000011.1"/>
</dbReference>
<sequence>MSRSASRQSVFDFGPEAAQALLRRKTEWRRAHPNSVFLAAKPEPDAAAQGMEIVRALCGRRGILREGREEEHLHATIQPIGAYEALSYETRPCDVVAALCAGDMVEARAFRTEFDLLQSFKGERDRRGRPTWKIVLCCRNCAVWMPLVEQIAVALQRAGFPATSPLGFEPHMTLVYRGWQIPTEVLERPVAWTVRSFLLVNSIYGRTTHEHLGQWQLRD</sequence>
<dbReference type="EMBL" id="JAAGBB010000011">
    <property type="protein sequence ID" value="MBR0664830.1"/>
    <property type="molecule type" value="Genomic_DNA"/>
</dbReference>
<evidence type="ECO:0008006" key="3">
    <source>
        <dbReference type="Google" id="ProtNLM"/>
    </source>
</evidence>
<dbReference type="InterPro" id="IPR009097">
    <property type="entry name" value="Cyclic_Pdiesterase"/>
</dbReference>
<gene>
    <name evidence="1" type="ORF">GXW71_10750</name>
</gene>
<accession>A0ABS5EY28</accession>
<evidence type="ECO:0000313" key="1">
    <source>
        <dbReference type="EMBL" id="MBR0664830.1"/>
    </source>
</evidence>
<dbReference type="Proteomes" id="UP001196870">
    <property type="component" value="Unassembled WGS sequence"/>
</dbReference>
<evidence type="ECO:0000313" key="2">
    <source>
        <dbReference type="Proteomes" id="UP001196870"/>
    </source>
</evidence>
<dbReference type="SUPFAM" id="SSF55144">
    <property type="entry name" value="LigT-like"/>
    <property type="match status" value="1"/>
</dbReference>
<proteinExistence type="predicted"/>
<protein>
    <recommendedName>
        <fullName evidence="3">2'-5' RNA ligase</fullName>
    </recommendedName>
</protein>